<evidence type="ECO:0000259" key="2">
    <source>
        <dbReference type="Pfam" id="PF00535"/>
    </source>
</evidence>
<protein>
    <submittedName>
        <fullName evidence="3">Glycosyltransferase family 2 protein</fullName>
    </submittedName>
</protein>
<comment type="caution">
    <text evidence="3">The sequence shown here is derived from an EMBL/GenBank/DDBJ whole genome shotgun (WGS) entry which is preliminary data.</text>
</comment>
<keyword evidence="1" id="KW-1133">Transmembrane helix</keyword>
<dbReference type="PANTHER" id="PTHR43646:SF6">
    <property type="entry name" value="PRE-MYCOFACTOCIN GLYCOSYLTRANSFERASE"/>
    <property type="match status" value="1"/>
</dbReference>
<dbReference type="EMBL" id="JAKZHW010000001">
    <property type="protein sequence ID" value="MCH8615256.1"/>
    <property type="molecule type" value="Genomic_DNA"/>
</dbReference>
<feature type="transmembrane region" description="Helical" evidence="1">
    <location>
        <begin position="303"/>
        <end position="325"/>
    </location>
</feature>
<dbReference type="InterPro" id="IPR029044">
    <property type="entry name" value="Nucleotide-diphossugar_trans"/>
</dbReference>
<dbReference type="Pfam" id="PF00535">
    <property type="entry name" value="Glycos_transf_2"/>
    <property type="match status" value="1"/>
</dbReference>
<dbReference type="SUPFAM" id="SSF53448">
    <property type="entry name" value="Nucleotide-diphospho-sugar transferases"/>
    <property type="match status" value="1"/>
</dbReference>
<organism evidence="3 4">
    <name type="scientific">Sphingomonas telluris</name>
    <dbReference type="NCBI Taxonomy" id="2907998"/>
    <lineage>
        <taxon>Bacteria</taxon>
        <taxon>Pseudomonadati</taxon>
        <taxon>Pseudomonadota</taxon>
        <taxon>Alphaproteobacteria</taxon>
        <taxon>Sphingomonadales</taxon>
        <taxon>Sphingomonadaceae</taxon>
        <taxon>Sphingomonas</taxon>
    </lineage>
</organism>
<feature type="transmembrane region" description="Helical" evidence="1">
    <location>
        <begin position="271"/>
        <end position="291"/>
    </location>
</feature>
<evidence type="ECO:0000313" key="4">
    <source>
        <dbReference type="Proteomes" id="UP001203058"/>
    </source>
</evidence>
<name>A0ABS9VJW2_9SPHN</name>
<evidence type="ECO:0000313" key="3">
    <source>
        <dbReference type="EMBL" id="MCH8615256.1"/>
    </source>
</evidence>
<feature type="transmembrane region" description="Helical" evidence="1">
    <location>
        <begin position="247"/>
        <end position="265"/>
    </location>
</feature>
<reference evidence="3 4" key="1">
    <citation type="submission" date="2022-03" db="EMBL/GenBank/DDBJ databases">
        <authorList>
            <person name="Jo J.-H."/>
            <person name="Im W.-T."/>
        </authorList>
    </citation>
    <scope>NUCLEOTIDE SEQUENCE [LARGE SCALE GENOMIC DNA]</scope>
    <source>
        <strain evidence="3 4">SM33</strain>
    </source>
</reference>
<accession>A0ABS9VJW2</accession>
<dbReference type="InterPro" id="IPR001173">
    <property type="entry name" value="Glyco_trans_2-like"/>
</dbReference>
<dbReference type="Gene3D" id="3.90.550.10">
    <property type="entry name" value="Spore Coat Polysaccharide Biosynthesis Protein SpsA, Chain A"/>
    <property type="match status" value="1"/>
</dbReference>
<sequence>MSASQGKLAVVIPAYNAASTLSDCLNALAKSNRKPDAIILFDDGSTDDTASIARSAGAVVVGNGGSQQGPAIGRNYAAGLTEADTIVFVDADVAVHPQALGRLEEPLVRTDAVAAFGSYDDHPKSRRLSALYANLRHHWVHQQGRTEAFTFWSGLGAIRRATFQTHRGFNPMFEEPSIEDVELGIRIVEGGGRIVLVKDALGTHHKDWGLGQLWKTDIFRRAIPWARLMRDGRGKANDLNISKRERAAAVCAHLVWVAALFTAWRPSLWPFVPLAAAAYIALNFRFLAFLFRTAGLRAGLADIALHWCYHLYASVTYALVTGGLLPFQTRNRMAQASAGSTQATRP</sequence>
<gene>
    <name evidence="3" type="ORF">LZ016_03940</name>
</gene>
<dbReference type="Proteomes" id="UP001203058">
    <property type="component" value="Unassembled WGS sequence"/>
</dbReference>
<keyword evidence="1" id="KW-0472">Membrane</keyword>
<dbReference type="RefSeq" id="WP_241445992.1">
    <property type="nucleotide sequence ID" value="NZ_JAKZHW010000001.1"/>
</dbReference>
<feature type="domain" description="Glycosyltransferase 2-like" evidence="2">
    <location>
        <begin position="10"/>
        <end position="133"/>
    </location>
</feature>
<evidence type="ECO:0000256" key="1">
    <source>
        <dbReference type="SAM" id="Phobius"/>
    </source>
</evidence>
<keyword evidence="1" id="KW-0812">Transmembrane</keyword>
<keyword evidence="4" id="KW-1185">Reference proteome</keyword>
<proteinExistence type="predicted"/>
<dbReference type="PANTHER" id="PTHR43646">
    <property type="entry name" value="GLYCOSYLTRANSFERASE"/>
    <property type="match status" value="1"/>
</dbReference>